<dbReference type="OrthoDB" id="2985014at2759"/>
<dbReference type="Proteomes" id="UP000270094">
    <property type="component" value="Unassembled WGS sequence"/>
</dbReference>
<dbReference type="SUPFAM" id="SSF103473">
    <property type="entry name" value="MFS general substrate transporter"/>
    <property type="match status" value="1"/>
</dbReference>
<evidence type="ECO:0000256" key="2">
    <source>
        <dbReference type="SAM" id="Phobius"/>
    </source>
</evidence>
<dbReference type="PANTHER" id="PTHR45757">
    <property type="entry name" value="PROTEIN CBG23364-RELATED"/>
    <property type="match status" value="1"/>
</dbReference>
<feature type="transmembrane region" description="Helical" evidence="2">
    <location>
        <begin position="57"/>
        <end position="77"/>
    </location>
</feature>
<keyword evidence="5" id="KW-1185">Reference proteome</keyword>
<reference evidence="4 5" key="1">
    <citation type="submission" date="2018-11" db="EMBL/GenBank/DDBJ databases">
        <authorList>
            <consortium name="Pathogen Informatics"/>
        </authorList>
    </citation>
    <scope>NUCLEOTIDE SEQUENCE [LARGE SCALE GENOMIC DNA]</scope>
</reference>
<comment type="subcellular location">
    <subcellularLocation>
        <location evidence="1">Membrane</location>
        <topology evidence="1">Multi-pass membrane protein</topology>
    </subcellularLocation>
</comment>
<evidence type="ECO:0000259" key="3">
    <source>
        <dbReference type="PROSITE" id="PS50850"/>
    </source>
</evidence>
<evidence type="ECO:0000256" key="1">
    <source>
        <dbReference type="ARBA" id="ARBA00004141"/>
    </source>
</evidence>
<keyword evidence="2" id="KW-1133">Transmembrane helix</keyword>
<dbReference type="PANTHER" id="PTHR45757:SF11">
    <property type="entry name" value="MAJOR FACILITATOR SUPERFAMILY (MFS) PROFILE DOMAIN-CONTAINING PROTEIN"/>
    <property type="match status" value="1"/>
</dbReference>
<feature type="transmembrane region" description="Helical" evidence="2">
    <location>
        <begin position="31"/>
        <end position="50"/>
    </location>
</feature>
<dbReference type="InterPro" id="IPR011701">
    <property type="entry name" value="MFS"/>
</dbReference>
<dbReference type="Gene3D" id="1.20.1250.20">
    <property type="entry name" value="MFS general substrate transporter like domains"/>
    <property type="match status" value="1"/>
</dbReference>
<accession>A0A3P7J3E2</accession>
<name>A0A3P7J3E2_STRVU</name>
<dbReference type="InterPro" id="IPR036259">
    <property type="entry name" value="MFS_trans_sf"/>
</dbReference>
<dbReference type="GO" id="GO:0022857">
    <property type="term" value="F:transmembrane transporter activity"/>
    <property type="evidence" value="ECO:0007669"/>
    <property type="project" value="InterPro"/>
</dbReference>
<dbReference type="GO" id="GO:0016020">
    <property type="term" value="C:membrane"/>
    <property type="evidence" value="ECO:0007669"/>
    <property type="project" value="UniProtKB-SubCell"/>
</dbReference>
<dbReference type="PROSITE" id="PS50850">
    <property type="entry name" value="MFS"/>
    <property type="match status" value="1"/>
</dbReference>
<feature type="transmembrane region" description="Helical" evidence="2">
    <location>
        <begin position="149"/>
        <end position="169"/>
    </location>
</feature>
<feature type="domain" description="Major facilitator superfamily (MFS) profile" evidence="3">
    <location>
        <begin position="1"/>
        <end position="233"/>
    </location>
</feature>
<dbReference type="EMBL" id="UYYB01018036">
    <property type="protein sequence ID" value="VDM70897.1"/>
    <property type="molecule type" value="Genomic_DNA"/>
</dbReference>
<dbReference type="Pfam" id="PF07690">
    <property type="entry name" value="MFS_1"/>
    <property type="match status" value="1"/>
</dbReference>
<evidence type="ECO:0000313" key="5">
    <source>
        <dbReference type="Proteomes" id="UP000270094"/>
    </source>
</evidence>
<keyword evidence="2" id="KW-0472">Membrane</keyword>
<feature type="transmembrane region" description="Helical" evidence="2">
    <location>
        <begin position="204"/>
        <end position="230"/>
    </location>
</feature>
<gene>
    <name evidence="4" type="ORF">SVUK_LOCUS5895</name>
</gene>
<protein>
    <recommendedName>
        <fullName evidence="3">Major facilitator superfamily (MFS) profile domain-containing protein</fullName>
    </recommendedName>
</protein>
<dbReference type="InterPro" id="IPR020846">
    <property type="entry name" value="MFS_dom"/>
</dbReference>
<sequence length="233" mass="25653">MIRFGKSCAIFKLISSVSEHWLDSSTQVNSLFSAIAIGCILGTIPNSLLIQNFGLRTTVAVNGLITTASTLFFPLAVRSGYTAVFIMRVLQGAPTSLSFPMTGMAPAQWATLQATGTFIAILSCHVQFCNMLTMPVSGFLCESSLGWPAVYYFQGLLSALIFLSFFFFYTDDPNKHRNVGPKELAKITYGKHFEKKQKIPYRAIFSDTCILGVWFSVIGGNLAFQIFLMYGPT</sequence>
<feature type="non-terminal residue" evidence="4">
    <location>
        <position position="233"/>
    </location>
</feature>
<organism evidence="4 5">
    <name type="scientific">Strongylus vulgaris</name>
    <name type="common">Blood worm</name>
    <dbReference type="NCBI Taxonomy" id="40348"/>
    <lineage>
        <taxon>Eukaryota</taxon>
        <taxon>Metazoa</taxon>
        <taxon>Ecdysozoa</taxon>
        <taxon>Nematoda</taxon>
        <taxon>Chromadorea</taxon>
        <taxon>Rhabditida</taxon>
        <taxon>Rhabditina</taxon>
        <taxon>Rhabditomorpha</taxon>
        <taxon>Strongyloidea</taxon>
        <taxon>Strongylidae</taxon>
        <taxon>Strongylus</taxon>
    </lineage>
</organism>
<dbReference type="AlphaFoldDB" id="A0A3P7J3E2"/>
<proteinExistence type="predicted"/>
<keyword evidence="2" id="KW-0812">Transmembrane</keyword>
<evidence type="ECO:0000313" key="4">
    <source>
        <dbReference type="EMBL" id="VDM70897.1"/>
    </source>
</evidence>